<evidence type="ECO:0000256" key="1">
    <source>
        <dbReference type="SAM" id="MobiDB-lite"/>
    </source>
</evidence>
<sequence>MKTYLRKETRRHGSSLQSEEEQKSRISEAMDKRQIDLSTMVKGMKECRLTIGHDGRATLSADNGSTKVTRDLSNAEMSRLQTILGADNLTDEGKKIRIAGLVNGIVISQQVSQNYENIEQRGQQQEQSVKR</sequence>
<feature type="compositionally biased region" description="Basic and acidic residues" evidence="1">
    <location>
        <begin position="20"/>
        <end position="30"/>
    </location>
</feature>
<comment type="caution">
    <text evidence="2">The sequence shown here is derived from an EMBL/GenBank/DDBJ whole genome shotgun (WGS) entry which is preliminary data.</text>
</comment>
<dbReference type="Proteomes" id="UP000438914">
    <property type="component" value="Unassembled WGS sequence"/>
</dbReference>
<name>A0A7K0KIE0_9BACT</name>
<proteinExistence type="predicted"/>
<feature type="region of interest" description="Disordered" evidence="1">
    <location>
        <begin position="1"/>
        <end position="30"/>
    </location>
</feature>
<organism evidence="2 3">
    <name type="scientific">Hallella mizrahii</name>
    <dbReference type="NCBI Taxonomy" id="2606637"/>
    <lineage>
        <taxon>Bacteria</taxon>
        <taxon>Pseudomonadati</taxon>
        <taxon>Bacteroidota</taxon>
        <taxon>Bacteroidia</taxon>
        <taxon>Bacteroidales</taxon>
        <taxon>Prevotellaceae</taxon>
        <taxon>Hallella</taxon>
    </lineage>
</organism>
<evidence type="ECO:0000313" key="2">
    <source>
        <dbReference type="EMBL" id="MST85230.1"/>
    </source>
</evidence>
<keyword evidence="3" id="KW-1185">Reference proteome</keyword>
<dbReference type="RefSeq" id="WP_154534817.1">
    <property type="nucleotide sequence ID" value="NZ_VUNG01000032.1"/>
</dbReference>
<gene>
    <name evidence="2" type="ORF">FYJ73_11240</name>
</gene>
<dbReference type="EMBL" id="VUNG01000032">
    <property type="protein sequence ID" value="MST85230.1"/>
    <property type="molecule type" value="Genomic_DNA"/>
</dbReference>
<accession>A0A7K0KIE0</accession>
<dbReference type="AlphaFoldDB" id="A0A7K0KIE0"/>
<reference evidence="2 3" key="1">
    <citation type="submission" date="2019-08" db="EMBL/GenBank/DDBJ databases">
        <title>In-depth cultivation of the pig gut microbiome towards novel bacterial diversity and tailored functional studies.</title>
        <authorList>
            <person name="Wylensek D."/>
            <person name="Hitch T.C.A."/>
            <person name="Clavel T."/>
        </authorList>
    </citation>
    <scope>NUCLEOTIDE SEQUENCE [LARGE SCALE GENOMIC DNA]</scope>
    <source>
        <strain evidence="2 3">LKV-178-WT-2A</strain>
    </source>
</reference>
<evidence type="ECO:0000313" key="3">
    <source>
        <dbReference type="Proteomes" id="UP000438914"/>
    </source>
</evidence>
<protein>
    <submittedName>
        <fullName evidence="2">Uncharacterized protein</fullName>
    </submittedName>
</protein>